<dbReference type="Proteomes" id="UP000599523">
    <property type="component" value="Unassembled WGS sequence"/>
</dbReference>
<evidence type="ECO:0000313" key="2">
    <source>
        <dbReference type="Proteomes" id="UP000599523"/>
    </source>
</evidence>
<dbReference type="RefSeq" id="WP_168988798.1">
    <property type="nucleotide sequence ID" value="NZ_CAWPHM010000325.1"/>
</dbReference>
<evidence type="ECO:0000313" key="1">
    <source>
        <dbReference type="EMBL" id="NMG04112.1"/>
    </source>
</evidence>
<keyword evidence="2" id="KW-1185">Reference proteome</keyword>
<name>A0A972FEZ4_9RHOO</name>
<reference evidence="1" key="1">
    <citation type="submission" date="2019-12" db="EMBL/GenBank/DDBJ databases">
        <title>Comparative genomics gives insights into the taxonomy of the Azoarcus-Aromatoleum group and reveals separate origins of nif in the plant-associated Azoarcus and non-plant-associated Aromatoleum sub-groups.</title>
        <authorList>
            <person name="Lafos M."/>
            <person name="Maluk M."/>
            <person name="Batista M."/>
            <person name="Junghare M."/>
            <person name="Carmona M."/>
            <person name="Faoro H."/>
            <person name="Cruz L.M."/>
            <person name="Battistoni F."/>
            <person name="De Souza E."/>
            <person name="Pedrosa F."/>
            <person name="Chen W.-M."/>
            <person name="Poole P.S."/>
            <person name="Dixon R.A."/>
            <person name="James E.K."/>
        </authorList>
    </citation>
    <scope>NUCLEOTIDE SEQUENCE</scope>
    <source>
        <strain evidence="1">NSC3</strain>
    </source>
</reference>
<proteinExistence type="predicted"/>
<sequence>MIFPPDQRAVRASEKREIALQLALEEGLVTTDALAVRYGHRSTVAAHRLLKNLHHEGLLDRVRNGHKHLYFPAPAAQVAVLGVVREARELDIPLALLALDLRATIEAAGGIAVRDGRRMRITMPGAAAVRARLVPRMPTREALEALARDPATDALVFRSAAQRDAARRSVRTPRAIFLTPSDWRTP</sequence>
<protein>
    <submittedName>
        <fullName evidence="1">Uncharacterized protein</fullName>
    </submittedName>
</protein>
<accession>A0A972FEZ4</accession>
<gene>
    <name evidence="1" type="ORF">GPA21_14225</name>
</gene>
<comment type="caution">
    <text evidence="1">The sequence shown here is derived from an EMBL/GenBank/DDBJ whole genome shotgun (WGS) entry which is preliminary data.</text>
</comment>
<dbReference type="EMBL" id="WTVM01000095">
    <property type="protein sequence ID" value="NMG04112.1"/>
    <property type="molecule type" value="Genomic_DNA"/>
</dbReference>
<organism evidence="1 2">
    <name type="scientific">Azoarcus taiwanensis</name>
    <dbReference type="NCBI Taxonomy" id="666964"/>
    <lineage>
        <taxon>Bacteria</taxon>
        <taxon>Pseudomonadati</taxon>
        <taxon>Pseudomonadota</taxon>
        <taxon>Betaproteobacteria</taxon>
        <taxon>Rhodocyclales</taxon>
        <taxon>Zoogloeaceae</taxon>
        <taxon>Azoarcus</taxon>
    </lineage>
</organism>
<dbReference type="AlphaFoldDB" id="A0A972FEZ4"/>